<dbReference type="Pfam" id="PF10990">
    <property type="entry name" value="DUF2809"/>
    <property type="match status" value="1"/>
</dbReference>
<dbReference type="AlphaFoldDB" id="A0A2U1TGF5"/>
<keyword evidence="2" id="KW-1133">Transmembrane helix</keyword>
<accession>A0A2U1TGF5</accession>
<comment type="caution">
    <text evidence="3">The sequence shown here is derived from an EMBL/GenBank/DDBJ whole genome shotgun (WGS) entry which is preliminary data.</text>
</comment>
<organism evidence="3 4">
    <name type="scientific">Mycetocola zhujimingii</name>
    <dbReference type="NCBI Taxonomy" id="2079792"/>
    <lineage>
        <taxon>Bacteria</taxon>
        <taxon>Bacillati</taxon>
        <taxon>Actinomycetota</taxon>
        <taxon>Actinomycetes</taxon>
        <taxon>Micrococcales</taxon>
        <taxon>Microbacteriaceae</taxon>
        <taxon>Mycetocola</taxon>
    </lineage>
</organism>
<keyword evidence="4" id="KW-1185">Reference proteome</keyword>
<feature type="transmembrane region" description="Helical" evidence="2">
    <location>
        <begin position="82"/>
        <end position="102"/>
    </location>
</feature>
<evidence type="ECO:0000313" key="4">
    <source>
        <dbReference type="Proteomes" id="UP000244962"/>
    </source>
</evidence>
<evidence type="ECO:0000313" key="3">
    <source>
        <dbReference type="EMBL" id="PWC07961.1"/>
    </source>
</evidence>
<feature type="transmembrane region" description="Helical" evidence="2">
    <location>
        <begin position="57"/>
        <end position="75"/>
    </location>
</feature>
<dbReference type="EMBL" id="QEFB01000001">
    <property type="protein sequence ID" value="PWC07961.1"/>
    <property type="molecule type" value="Genomic_DNA"/>
</dbReference>
<sequence length="157" mass="16088">MVSNDGGQAQPKVGGTPAPRSGERRLALAVGAVATIIAGLTIATVFSGFAADATADGLYAALVYLLVGVVFPRLYAIVTAVVAFSVSAIIEFSQLTGLPAALAGVFPPARLVFGTTFVATDLIFYALGAALIAAGDVLVTRLVRRLRDRSGDTSRHP</sequence>
<keyword evidence="2" id="KW-0812">Transmembrane</keyword>
<dbReference type="InterPro" id="IPR021257">
    <property type="entry name" value="DUF2809"/>
</dbReference>
<feature type="transmembrane region" description="Helical" evidence="2">
    <location>
        <begin position="122"/>
        <end position="139"/>
    </location>
</feature>
<evidence type="ECO:0000256" key="1">
    <source>
        <dbReference type="SAM" id="MobiDB-lite"/>
    </source>
</evidence>
<keyword evidence="2" id="KW-0472">Membrane</keyword>
<dbReference type="Proteomes" id="UP000244962">
    <property type="component" value="Unassembled WGS sequence"/>
</dbReference>
<gene>
    <name evidence="3" type="ORF">DF223_00955</name>
</gene>
<feature type="transmembrane region" description="Helical" evidence="2">
    <location>
        <begin position="26"/>
        <end position="51"/>
    </location>
</feature>
<reference evidence="4" key="1">
    <citation type="submission" date="2018-04" db="EMBL/GenBank/DDBJ databases">
        <authorList>
            <person name="Liu S."/>
            <person name="Wang Z."/>
            <person name="Li J."/>
        </authorList>
    </citation>
    <scope>NUCLEOTIDE SEQUENCE [LARGE SCALE GENOMIC DNA]</scope>
    <source>
        <strain evidence="4">622</strain>
    </source>
</reference>
<evidence type="ECO:0000256" key="2">
    <source>
        <dbReference type="SAM" id="Phobius"/>
    </source>
</evidence>
<feature type="region of interest" description="Disordered" evidence="1">
    <location>
        <begin position="1"/>
        <end position="21"/>
    </location>
</feature>
<name>A0A2U1TGF5_9MICO</name>
<protein>
    <submittedName>
        <fullName evidence="3">DUF2809 domain-containing protein</fullName>
    </submittedName>
</protein>
<proteinExistence type="predicted"/>